<name>A0A0R1WCL1_9LACO</name>
<accession>A0A0R1WCL1</accession>
<dbReference type="AlphaFoldDB" id="A0A0R1WCL1"/>
<dbReference type="Proteomes" id="UP000050973">
    <property type="component" value="Unassembled WGS sequence"/>
</dbReference>
<organism evidence="1 2">
    <name type="scientific">Limosilactobacillus oris DSM 4864</name>
    <dbReference type="NCBI Taxonomy" id="1423779"/>
    <lineage>
        <taxon>Bacteria</taxon>
        <taxon>Bacillati</taxon>
        <taxon>Bacillota</taxon>
        <taxon>Bacilli</taxon>
        <taxon>Lactobacillales</taxon>
        <taxon>Lactobacillaceae</taxon>
        <taxon>Limosilactobacillus</taxon>
    </lineage>
</organism>
<dbReference type="PANTHER" id="PTHR39441">
    <property type="entry name" value="DUF2252 DOMAIN-CONTAINING PROTEIN"/>
    <property type="match status" value="1"/>
</dbReference>
<comment type="caution">
    <text evidence="1">The sequence shown here is derived from an EMBL/GenBank/DDBJ whole genome shotgun (WGS) entry which is preliminary data.</text>
</comment>
<dbReference type="PATRIC" id="fig|1423779.3.peg.424"/>
<evidence type="ECO:0008006" key="3">
    <source>
        <dbReference type="Google" id="ProtNLM"/>
    </source>
</evidence>
<evidence type="ECO:0000313" key="1">
    <source>
        <dbReference type="EMBL" id="KRM15373.1"/>
    </source>
</evidence>
<dbReference type="RefSeq" id="WP_056984499.1">
    <property type="nucleotide sequence ID" value="NZ_AZGE01000012.1"/>
</dbReference>
<dbReference type="PANTHER" id="PTHR39441:SF1">
    <property type="entry name" value="DUF2252 DOMAIN-CONTAINING PROTEIN"/>
    <property type="match status" value="1"/>
</dbReference>
<gene>
    <name evidence="1" type="ORF">FC49_GL000420</name>
</gene>
<protein>
    <recommendedName>
        <fullName evidence="3">DUF2252 domain-containing protein</fullName>
    </recommendedName>
</protein>
<dbReference type="Pfam" id="PF10009">
    <property type="entry name" value="DUF2252"/>
    <property type="match status" value="1"/>
</dbReference>
<proteinExistence type="predicted"/>
<dbReference type="EMBL" id="AZGE01000012">
    <property type="protein sequence ID" value="KRM15373.1"/>
    <property type="molecule type" value="Genomic_DNA"/>
</dbReference>
<reference evidence="1 2" key="1">
    <citation type="journal article" date="2015" name="Genome Announc.">
        <title>Expanding the biotechnology potential of lactobacilli through comparative genomics of 213 strains and associated genera.</title>
        <authorList>
            <person name="Sun Z."/>
            <person name="Harris H.M."/>
            <person name="McCann A."/>
            <person name="Guo C."/>
            <person name="Argimon S."/>
            <person name="Zhang W."/>
            <person name="Yang X."/>
            <person name="Jeffery I.B."/>
            <person name="Cooney J.C."/>
            <person name="Kagawa T.F."/>
            <person name="Liu W."/>
            <person name="Song Y."/>
            <person name="Salvetti E."/>
            <person name="Wrobel A."/>
            <person name="Rasinkangas P."/>
            <person name="Parkhill J."/>
            <person name="Rea M.C."/>
            <person name="O'Sullivan O."/>
            <person name="Ritari J."/>
            <person name="Douillard F.P."/>
            <person name="Paul Ross R."/>
            <person name="Yang R."/>
            <person name="Briner A.E."/>
            <person name="Felis G.E."/>
            <person name="de Vos W.M."/>
            <person name="Barrangou R."/>
            <person name="Klaenhammer T.R."/>
            <person name="Caufield P.W."/>
            <person name="Cui Y."/>
            <person name="Zhang H."/>
            <person name="O'Toole P.W."/>
        </authorList>
    </citation>
    <scope>NUCLEOTIDE SEQUENCE [LARGE SCALE GENOMIC DNA]</scope>
    <source>
        <strain evidence="1 2">DSM 4864</strain>
    </source>
</reference>
<sequence>MTNPNLDIFDLKRLQLHQSKQELERTGRNIQQKVTSQDLSTFVPVDRDPVVAIQMTESKMIPELLPLRHQRMLASQFAFFRGTAELMERDLKEQHQSNIPIVISGDAHVNNFGFYASPERQLLFGLNDFDESRIGNWESDLKRLLVSAELVGEENGFNRDALKELLKLTTKTYRHAIKRANRMTLSEIFYSSFEINDMVNTINALGDGNAEMNYRLEKIMKKSQHSNSEEIVQKMGTTNELGQLVFKDNPPRAKHLGPLLYQQVVAGYNFYRQNAREDVRVLLANFHISDIIRYSVGVGSFGTRCYLIMLTGLDGSHIVLQVKEALPLRYNLLSLQVQEAIHNGIRAGRRIVTAQRVLQSSSDPFLASTRFGGRSYYVRQFRDMKESINVSKLDLDSFQLYCQVCALLLAMAHSQSPTSPMIRGYIKHQKVLDEGLANWSLQYVKQVSMDYQAFKQAVQKDKQQR</sequence>
<evidence type="ECO:0000313" key="2">
    <source>
        <dbReference type="Proteomes" id="UP000050973"/>
    </source>
</evidence>
<dbReference type="InterPro" id="IPR018721">
    <property type="entry name" value="DUF2252"/>
</dbReference>